<keyword evidence="1" id="KW-0812">Transmembrane</keyword>
<dbReference type="AlphaFoldDB" id="E1QP86"/>
<keyword evidence="3" id="KW-1185">Reference proteome</keyword>
<protein>
    <submittedName>
        <fullName evidence="2">Uncharacterized protein</fullName>
    </submittedName>
</protein>
<name>E1QP86_VULDI</name>
<gene>
    <name evidence="2" type="ordered locus">Vdis_0866</name>
</gene>
<dbReference type="Proteomes" id="UP000006681">
    <property type="component" value="Chromosome"/>
</dbReference>
<organism evidence="2 3">
    <name type="scientific">Vulcanisaeta distributa (strain DSM 14429 / JCM 11212 / NBRC 100878 / IC-017)</name>
    <dbReference type="NCBI Taxonomy" id="572478"/>
    <lineage>
        <taxon>Archaea</taxon>
        <taxon>Thermoproteota</taxon>
        <taxon>Thermoprotei</taxon>
        <taxon>Thermoproteales</taxon>
        <taxon>Thermoproteaceae</taxon>
        <taxon>Vulcanisaeta</taxon>
    </lineage>
</organism>
<evidence type="ECO:0000256" key="1">
    <source>
        <dbReference type="SAM" id="Phobius"/>
    </source>
</evidence>
<dbReference type="RefSeq" id="WP_013335982.1">
    <property type="nucleotide sequence ID" value="NC_014537.1"/>
</dbReference>
<dbReference type="GeneID" id="9751795"/>
<dbReference type="KEGG" id="vdi:Vdis_0866"/>
<keyword evidence="1" id="KW-0472">Membrane</keyword>
<proteinExistence type="predicted"/>
<dbReference type="HOGENOM" id="CLU_2930414_0_0_2"/>
<reference evidence="3" key="2">
    <citation type="journal article" date="2010" name="Stand. Genomic Sci.">
        <title>Complete genome sequence of Vulcanisaeta distributa type strain (IC-017T).</title>
        <authorList>
            <person name="Mavromatis K."/>
            <person name="Sikorski J."/>
            <person name="Pabst E."/>
            <person name="Teshima H."/>
            <person name="Lapidus A."/>
            <person name="Lucas S."/>
            <person name="Nolan M."/>
            <person name="Glavina Del Rio T."/>
            <person name="Cheng J."/>
            <person name="Bruce D."/>
            <person name="Goodwin L."/>
            <person name="Pitluck S."/>
            <person name="Liolios K."/>
            <person name="Ivanova N."/>
            <person name="Mikhailova N."/>
            <person name="Pati A."/>
            <person name="Chen A."/>
            <person name="Palaniappan K."/>
            <person name="Land M."/>
            <person name="Hauser L."/>
            <person name="Chang Y."/>
            <person name="Jeffries C."/>
            <person name="Rohde M."/>
            <person name="Spring S."/>
            <person name="Goker M."/>
            <person name="Wirth R."/>
            <person name="Woyke T."/>
            <person name="Bristow J."/>
            <person name="Eisen J."/>
            <person name="Markowitz V."/>
            <person name="Hugenholtz P."/>
            <person name="Klenk H."/>
            <person name="Kyrpides N."/>
        </authorList>
    </citation>
    <scope>NUCLEOTIDE SEQUENCE [LARGE SCALE GENOMIC DNA]</scope>
    <source>
        <strain evidence="3">DSM 14429 / JCM 11212 / NBRC 100878 / IC-017</strain>
    </source>
</reference>
<dbReference type="EMBL" id="CP002100">
    <property type="protein sequence ID" value="ADN50257.1"/>
    <property type="molecule type" value="Genomic_DNA"/>
</dbReference>
<reference evidence="2 3" key="1">
    <citation type="journal article" date="2010" name="Stand. Genomic Sci.">
        <title>Complete genome sequence of Vulcanisaeta distributa type strain (IC-017).</title>
        <authorList>
            <person name="Mavromatis K."/>
            <person name="Sikorski J."/>
            <person name="Pabst E."/>
            <person name="Teshima H."/>
            <person name="Lapidus A."/>
            <person name="Lucas S."/>
            <person name="Nolan M."/>
            <person name="Glavina Del Rio T."/>
            <person name="Cheng J.F."/>
            <person name="Bruce D."/>
            <person name="Goodwin L."/>
            <person name="Pitluck S."/>
            <person name="Liolios K."/>
            <person name="Ivanova N."/>
            <person name="Mikhailova N."/>
            <person name="Pati A."/>
            <person name="Chen A."/>
            <person name="Palaniappan K."/>
            <person name="Land M."/>
            <person name="Hauser L."/>
            <person name="Chang Y.J."/>
            <person name="Jeffries C.D."/>
            <person name="Rohde M."/>
            <person name="Spring S."/>
            <person name="Goker M."/>
            <person name="Wirth R."/>
            <person name="Woyke T."/>
            <person name="Bristow J."/>
            <person name="Eisen J.A."/>
            <person name="Markowitz V."/>
            <person name="Hugenholtz P."/>
            <person name="Klenk H.P."/>
            <person name="Kyrpides N.C."/>
        </authorList>
    </citation>
    <scope>NUCLEOTIDE SEQUENCE [LARGE SCALE GENOMIC DNA]</scope>
    <source>
        <strain evidence="3">DSM 14429 / JCM 11212 / NBRC 100878 / IC-017</strain>
    </source>
</reference>
<keyword evidence="1" id="KW-1133">Transmembrane helix</keyword>
<evidence type="ECO:0000313" key="2">
    <source>
        <dbReference type="EMBL" id="ADN50257.1"/>
    </source>
</evidence>
<feature type="transmembrane region" description="Helical" evidence="1">
    <location>
        <begin position="36"/>
        <end position="54"/>
    </location>
</feature>
<accession>E1QP86</accession>
<sequence length="60" mass="6673">MDYAMHDGGNAWLGPATLITMAKGIHGRRRVSKARFILNYTAGLVLIASLTYFLRSKFSL</sequence>
<evidence type="ECO:0000313" key="3">
    <source>
        <dbReference type="Proteomes" id="UP000006681"/>
    </source>
</evidence>